<gene>
    <name evidence="2" type="ORF">S01H1_11122</name>
</gene>
<protein>
    <submittedName>
        <fullName evidence="2">Uncharacterized protein</fullName>
    </submittedName>
</protein>
<feature type="transmembrane region" description="Helical" evidence="1">
    <location>
        <begin position="243"/>
        <end position="265"/>
    </location>
</feature>
<keyword evidence="1" id="KW-0812">Transmembrane</keyword>
<accession>X0SLZ4</accession>
<comment type="caution">
    <text evidence="2">The sequence shown here is derived from an EMBL/GenBank/DDBJ whole genome shotgun (WGS) entry which is preliminary data.</text>
</comment>
<organism evidence="2">
    <name type="scientific">marine sediment metagenome</name>
    <dbReference type="NCBI Taxonomy" id="412755"/>
    <lineage>
        <taxon>unclassified sequences</taxon>
        <taxon>metagenomes</taxon>
        <taxon>ecological metagenomes</taxon>
    </lineage>
</organism>
<sequence length="269" mass="30685">MFVITQFIGLVVLHADPFHLEQEVNGTIQKVSNPALSWIQPPEIKTQQESLNMLTGLILAFIIAISLFFLLTKFKIEFVLKTWFFIVVFIALFITFYSFGKFTSIPPNWALIIPIILALPLAFIKIFKREFLVHNFTELLIYPGIATIFVPILNIYTLIILLILISIYDMWAVWHSGIMQKMAKYQINKLNIFSGFFVPYTDKKTKQKIKLLKEKYKDKKILNKNLKIQNIKINIAMLGGGDVIFPLIASGIMLKVLGLPSALFVTAGA</sequence>
<feature type="transmembrane region" description="Helical" evidence="1">
    <location>
        <begin position="51"/>
        <end position="71"/>
    </location>
</feature>
<feature type="transmembrane region" description="Helical" evidence="1">
    <location>
        <begin position="78"/>
        <end position="97"/>
    </location>
</feature>
<dbReference type="Pfam" id="PF06550">
    <property type="entry name" value="SPP"/>
    <property type="match status" value="1"/>
</dbReference>
<evidence type="ECO:0000256" key="1">
    <source>
        <dbReference type="SAM" id="Phobius"/>
    </source>
</evidence>
<reference evidence="2" key="1">
    <citation type="journal article" date="2014" name="Front. Microbiol.">
        <title>High frequency of phylogenetically diverse reductive dehalogenase-homologous genes in deep subseafloor sedimentary metagenomes.</title>
        <authorList>
            <person name="Kawai M."/>
            <person name="Futagami T."/>
            <person name="Toyoda A."/>
            <person name="Takaki Y."/>
            <person name="Nishi S."/>
            <person name="Hori S."/>
            <person name="Arai W."/>
            <person name="Tsubouchi T."/>
            <person name="Morono Y."/>
            <person name="Uchiyama I."/>
            <person name="Ito T."/>
            <person name="Fujiyama A."/>
            <person name="Inagaki F."/>
            <person name="Takami H."/>
        </authorList>
    </citation>
    <scope>NUCLEOTIDE SEQUENCE</scope>
    <source>
        <strain evidence="2">Expedition CK06-06</strain>
    </source>
</reference>
<feature type="non-terminal residue" evidence="2">
    <location>
        <position position="269"/>
    </location>
</feature>
<dbReference type="AlphaFoldDB" id="X0SLZ4"/>
<dbReference type="EMBL" id="BARS01005671">
    <property type="protein sequence ID" value="GAF76907.1"/>
    <property type="molecule type" value="Genomic_DNA"/>
</dbReference>
<feature type="transmembrane region" description="Helical" evidence="1">
    <location>
        <begin position="109"/>
        <end position="127"/>
    </location>
</feature>
<feature type="transmembrane region" description="Helical" evidence="1">
    <location>
        <begin position="139"/>
        <end position="168"/>
    </location>
</feature>
<proteinExistence type="predicted"/>
<name>X0SLZ4_9ZZZZ</name>
<keyword evidence="1" id="KW-0472">Membrane</keyword>
<evidence type="ECO:0000313" key="2">
    <source>
        <dbReference type="EMBL" id="GAF76907.1"/>
    </source>
</evidence>
<keyword evidence="1" id="KW-1133">Transmembrane helix</keyword>
<dbReference type="InterPro" id="IPR010545">
    <property type="entry name" value="SPP"/>
</dbReference>